<evidence type="ECO:0000256" key="1">
    <source>
        <dbReference type="ARBA" id="ARBA00022729"/>
    </source>
</evidence>
<feature type="signal peptide" evidence="2">
    <location>
        <begin position="1"/>
        <end position="19"/>
    </location>
</feature>
<dbReference type="Proteomes" id="UP000031521">
    <property type="component" value="Chromosome"/>
</dbReference>
<dbReference type="Pfam" id="PF00089">
    <property type="entry name" value="Trypsin"/>
    <property type="match status" value="1"/>
</dbReference>
<name>A0A0B5DZ43_9RHOB</name>
<evidence type="ECO:0000313" key="4">
    <source>
        <dbReference type="EMBL" id="AJE45497.1"/>
    </source>
</evidence>
<accession>A0A0B5DZ43</accession>
<protein>
    <submittedName>
        <fullName evidence="4">Serine protease-like protein</fullName>
    </submittedName>
</protein>
<dbReference type="EMBL" id="CP004393">
    <property type="protein sequence ID" value="AJE45497.1"/>
    <property type="molecule type" value="Genomic_DNA"/>
</dbReference>
<dbReference type="RefSeq" id="WP_043868559.1">
    <property type="nucleotide sequence ID" value="NZ_CP004393.1"/>
</dbReference>
<dbReference type="SMART" id="SM00020">
    <property type="entry name" value="Tryp_SPc"/>
    <property type="match status" value="1"/>
</dbReference>
<dbReference type="InterPro" id="IPR043504">
    <property type="entry name" value="Peptidase_S1_PA_chymotrypsin"/>
</dbReference>
<dbReference type="GO" id="GO:0004252">
    <property type="term" value="F:serine-type endopeptidase activity"/>
    <property type="evidence" value="ECO:0007669"/>
    <property type="project" value="InterPro"/>
</dbReference>
<dbReference type="PANTHER" id="PTHR15462:SF8">
    <property type="entry name" value="SERINE PROTEASE"/>
    <property type="match status" value="1"/>
</dbReference>
<dbReference type="InterPro" id="IPR001314">
    <property type="entry name" value="Peptidase_S1A"/>
</dbReference>
<dbReference type="InterPro" id="IPR009003">
    <property type="entry name" value="Peptidase_S1_PA"/>
</dbReference>
<evidence type="ECO:0000259" key="3">
    <source>
        <dbReference type="PROSITE" id="PS50240"/>
    </source>
</evidence>
<dbReference type="AlphaFoldDB" id="A0A0B5DZ43"/>
<feature type="chain" id="PRO_5002115642" evidence="2">
    <location>
        <begin position="20"/>
        <end position="267"/>
    </location>
</feature>
<evidence type="ECO:0000313" key="5">
    <source>
        <dbReference type="Proteomes" id="UP000031521"/>
    </source>
</evidence>
<dbReference type="HOGENOM" id="CLU_071546_1_0_5"/>
<sequence>MTRWLTIFFLAMTALPVRAGGAPMATGAEQEWHAVGRIDFADRSFCTGSLISARFVLTAAHCLFDLDTHRRHAPADITFKAGWSEGSAFAIRAARAVHVHPGFSMADPARAGRLAMDLALVELDRPVPDATIPPLPVSSSGPQAGAALGVVSYAHDRSETPLLQESCDVVARQGGVLITTCAADFGASGAPILDLSGPEPRIVSVVSAKAVFQGRKVSVGTAVGEALDALMALAGAGGAPAGEAAPGRLPVLSDTRFMTERAGHQTP</sequence>
<dbReference type="PANTHER" id="PTHR15462">
    <property type="entry name" value="SERINE PROTEASE"/>
    <property type="match status" value="1"/>
</dbReference>
<dbReference type="STRING" id="1208324.P73_0782"/>
<organism evidence="4 5">
    <name type="scientific">Celeribacter indicus</name>
    <dbReference type="NCBI Taxonomy" id="1208324"/>
    <lineage>
        <taxon>Bacteria</taxon>
        <taxon>Pseudomonadati</taxon>
        <taxon>Pseudomonadota</taxon>
        <taxon>Alphaproteobacteria</taxon>
        <taxon>Rhodobacterales</taxon>
        <taxon>Roseobacteraceae</taxon>
        <taxon>Celeribacter</taxon>
    </lineage>
</organism>
<keyword evidence="4" id="KW-0378">Hydrolase</keyword>
<dbReference type="PROSITE" id="PS00134">
    <property type="entry name" value="TRYPSIN_HIS"/>
    <property type="match status" value="1"/>
</dbReference>
<dbReference type="InterPro" id="IPR018114">
    <property type="entry name" value="TRYPSIN_HIS"/>
</dbReference>
<dbReference type="KEGG" id="cid:P73_0782"/>
<dbReference type="PROSITE" id="PS50240">
    <property type="entry name" value="TRYPSIN_DOM"/>
    <property type="match status" value="1"/>
</dbReference>
<gene>
    <name evidence="4" type="ORF">P73_0782</name>
</gene>
<feature type="domain" description="Peptidase S1" evidence="3">
    <location>
        <begin position="18"/>
        <end position="235"/>
    </location>
</feature>
<proteinExistence type="predicted"/>
<dbReference type="OrthoDB" id="267336at2"/>
<keyword evidence="5" id="KW-1185">Reference proteome</keyword>
<keyword evidence="1 2" id="KW-0732">Signal</keyword>
<dbReference type="GO" id="GO:0006508">
    <property type="term" value="P:proteolysis"/>
    <property type="evidence" value="ECO:0007669"/>
    <property type="project" value="UniProtKB-KW"/>
</dbReference>
<dbReference type="InterPro" id="IPR050966">
    <property type="entry name" value="Glutamyl_endopeptidase"/>
</dbReference>
<dbReference type="PRINTS" id="PR00722">
    <property type="entry name" value="CHYMOTRYPSIN"/>
</dbReference>
<dbReference type="SUPFAM" id="SSF50494">
    <property type="entry name" value="Trypsin-like serine proteases"/>
    <property type="match status" value="1"/>
</dbReference>
<dbReference type="Gene3D" id="2.40.10.10">
    <property type="entry name" value="Trypsin-like serine proteases"/>
    <property type="match status" value="2"/>
</dbReference>
<reference evidence="4 5" key="1">
    <citation type="journal article" date="2014" name="Int. J. Syst. Evol. Microbiol.">
        <title>Celeribacter indicus sp. nov., a polycyclic aromatic hydrocarbon-degrading bacterium from deep-sea sediment and reclassification of Huaishuia halophila as Celeribacter halophilus comb. nov.</title>
        <authorList>
            <person name="Lai Q."/>
            <person name="Cao J."/>
            <person name="Yuan J."/>
            <person name="Li F."/>
            <person name="Shao Z."/>
        </authorList>
    </citation>
    <scope>NUCLEOTIDE SEQUENCE [LARGE SCALE GENOMIC DNA]</scope>
    <source>
        <strain evidence="4">P73</strain>
    </source>
</reference>
<evidence type="ECO:0000256" key="2">
    <source>
        <dbReference type="SAM" id="SignalP"/>
    </source>
</evidence>
<dbReference type="InterPro" id="IPR001254">
    <property type="entry name" value="Trypsin_dom"/>
</dbReference>
<keyword evidence="4" id="KW-0645">Protease</keyword>